<dbReference type="PANTHER" id="PTHR11177:SF396">
    <property type="entry name" value="NOD FACTOR HYDROLASE PROTEIN 1"/>
    <property type="match status" value="1"/>
</dbReference>
<feature type="compositionally biased region" description="Low complexity" evidence="7">
    <location>
        <begin position="9"/>
        <end position="18"/>
    </location>
</feature>
<evidence type="ECO:0000256" key="3">
    <source>
        <dbReference type="ARBA" id="ARBA00022801"/>
    </source>
</evidence>
<accession>A0A8B8QJI3</accession>
<dbReference type="InterPro" id="IPR050314">
    <property type="entry name" value="Glycosyl_Hydrlase_18"/>
</dbReference>
<reference evidence="10" key="1">
    <citation type="submission" date="2025-08" db="UniProtKB">
        <authorList>
            <consortium name="RefSeq"/>
        </authorList>
    </citation>
    <scope>IDENTIFICATION</scope>
    <source>
        <tissue evidence="10">Leaf</tissue>
    </source>
</reference>
<dbReference type="InterPro" id="IPR017853">
    <property type="entry name" value="GH"/>
</dbReference>
<feature type="domain" description="GH18" evidence="8">
    <location>
        <begin position="19"/>
        <end position="365"/>
    </location>
</feature>
<feature type="region of interest" description="Disordered" evidence="7">
    <location>
        <begin position="1"/>
        <end position="21"/>
    </location>
</feature>
<dbReference type="PROSITE" id="PS01095">
    <property type="entry name" value="GH18_1"/>
    <property type="match status" value="1"/>
</dbReference>
<keyword evidence="9" id="KW-1185">Reference proteome</keyword>
<dbReference type="CDD" id="cd02879">
    <property type="entry name" value="GH18_plant_chitinase_class_V"/>
    <property type="match status" value="1"/>
</dbReference>
<dbReference type="Proteomes" id="UP000827889">
    <property type="component" value="Chromosome 4"/>
</dbReference>
<sequence length="366" mass="40285">MASVDVTASSSSSSSSSSTIKGSYYPSWTTDFTPSDIDTTLFSHIFYAFLSPSNITFKFELPEPMAAALSNFTTTLRFASPPVKTVLSIGGAGDAPTALLAEVASSPSSRKDFINSSVEVARKFGFDGLDLDWEWPKNPKEMDDLAHLLREWRLVITEEARATKQPPLLLTAAVYFASDFFLDPVYRMYPVADIRENLDWINAMCYDYHGAWDTSATGAQAAFFDPKSNLSSIHGLNSWLWAGMPRKQIVMGLPLYARTWELKDPNVTEIGAPAVKPGPGGGLLTYSEVQVFNRNNSATVVYDAETVSTYSFSGTSWVGYDDVASAMVKIGLAQALGLRGYFFWALSFETEWQISSQASRAWILDD</sequence>
<evidence type="ECO:0000259" key="8">
    <source>
        <dbReference type="PROSITE" id="PS51910"/>
    </source>
</evidence>
<evidence type="ECO:0000313" key="10">
    <source>
        <dbReference type="RefSeq" id="XP_030546683.1"/>
    </source>
</evidence>
<dbReference type="Pfam" id="PF00704">
    <property type="entry name" value="Glyco_hydro_18"/>
    <property type="match status" value="1"/>
</dbReference>
<dbReference type="PROSITE" id="PS51910">
    <property type="entry name" value="GH18_2"/>
    <property type="match status" value="1"/>
</dbReference>
<dbReference type="InterPro" id="IPR001223">
    <property type="entry name" value="Glyco_hydro18_cat"/>
</dbReference>
<evidence type="ECO:0000256" key="6">
    <source>
        <dbReference type="RuleBase" id="RU000489"/>
    </source>
</evidence>
<evidence type="ECO:0000256" key="5">
    <source>
        <dbReference type="ARBA" id="ARBA00023295"/>
    </source>
</evidence>
<dbReference type="OrthoDB" id="76388at2759"/>
<evidence type="ECO:0000256" key="2">
    <source>
        <dbReference type="ARBA" id="ARBA00022729"/>
    </source>
</evidence>
<dbReference type="GO" id="GO:0006032">
    <property type="term" value="P:chitin catabolic process"/>
    <property type="evidence" value="ECO:0007669"/>
    <property type="project" value="TreeGrafter"/>
</dbReference>
<comment type="similarity">
    <text evidence="1">Belongs to the glycosyl hydrolase 18 family. Chitinase class V subfamily.</text>
</comment>
<dbReference type="FunFam" id="3.10.50.10:FF:000003">
    <property type="entry name" value="Class V chitinase CHIT5b"/>
    <property type="match status" value="1"/>
</dbReference>
<proteinExistence type="inferred from homology"/>
<dbReference type="InterPro" id="IPR011583">
    <property type="entry name" value="Chitinase_II/V-like_cat"/>
</dbReference>
<dbReference type="GO" id="GO:0005975">
    <property type="term" value="P:carbohydrate metabolic process"/>
    <property type="evidence" value="ECO:0007669"/>
    <property type="project" value="InterPro"/>
</dbReference>
<keyword evidence="5 6" id="KW-0326">Glycosidase</keyword>
<evidence type="ECO:0000256" key="1">
    <source>
        <dbReference type="ARBA" id="ARBA00008682"/>
    </source>
</evidence>
<dbReference type="InterPro" id="IPR029070">
    <property type="entry name" value="Chitinase_insertion_sf"/>
</dbReference>
<dbReference type="SMART" id="SM00636">
    <property type="entry name" value="Glyco_18"/>
    <property type="match status" value="1"/>
</dbReference>
<dbReference type="GO" id="GO:0008061">
    <property type="term" value="F:chitin binding"/>
    <property type="evidence" value="ECO:0007669"/>
    <property type="project" value="InterPro"/>
</dbReference>
<dbReference type="GeneID" id="115752574"/>
<protein>
    <submittedName>
        <fullName evidence="10">Class V chitinase CHIT5b-like</fullName>
    </submittedName>
</protein>
<dbReference type="InterPro" id="IPR001579">
    <property type="entry name" value="Glyco_hydro_18_chit_AS"/>
</dbReference>
<evidence type="ECO:0000313" key="9">
    <source>
        <dbReference type="Proteomes" id="UP000827889"/>
    </source>
</evidence>
<keyword evidence="2" id="KW-0732">Signal</keyword>
<dbReference type="SUPFAM" id="SSF54556">
    <property type="entry name" value="Chitinase insertion domain"/>
    <property type="match status" value="1"/>
</dbReference>
<gene>
    <name evidence="10" type="primary">LOC115752574</name>
</gene>
<name>A0A8B8QJI3_9MYRT</name>
<dbReference type="Gene3D" id="3.20.20.80">
    <property type="entry name" value="Glycosidases"/>
    <property type="match status" value="1"/>
</dbReference>
<evidence type="ECO:0000256" key="7">
    <source>
        <dbReference type="SAM" id="MobiDB-lite"/>
    </source>
</evidence>
<dbReference type="KEGG" id="rarg:115752574"/>
<dbReference type="GO" id="GO:0005576">
    <property type="term" value="C:extracellular region"/>
    <property type="evidence" value="ECO:0007669"/>
    <property type="project" value="TreeGrafter"/>
</dbReference>
<dbReference type="GO" id="GO:0004568">
    <property type="term" value="F:chitinase activity"/>
    <property type="evidence" value="ECO:0007669"/>
    <property type="project" value="TreeGrafter"/>
</dbReference>
<dbReference type="Gene3D" id="3.10.50.10">
    <property type="match status" value="1"/>
</dbReference>
<organism evidence="9 10">
    <name type="scientific">Rhodamnia argentea</name>
    <dbReference type="NCBI Taxonomy" id="178133"/>
    <lineage>
        <taxon>Eukaryota</taxon>
        <taxon>Viridiplantae</taxon>
        <taxon>Streptophyta</taxon>
        <taxon>Embryophyta</taxon>
        <taxon>Tracheophyta</taxon>
        <taxon>Spermatophyta</taxon>
        <taxon>Magnoliopsida</taxon>
        <taxon>eudicotyledons</taxon>
        <taxon>Gunneridae</taxon>
        <taxon>Pentapetalae</taxon>
        <taxon>rosids</taxon>
        <taxon>malvids</taxon>
        <taxon>Myrtales</taxon>
        <taxon>Myrtaceae</taxon>
        <taxon>Myrtoideae</taxon>
        <taxon>Myrteae</taxon>
        <taxon>Australasian group</taxon>
        <taxon>Rhodamnia</taxon>
    </lineage>
</organism>
<dbReference type="RefSeq" id="XP_030546683.1">
    <property type="nucleotide sequence ID" value="XM_030690823.2"/>
</dbReference>
<evidence type="ECO:0000256" key="4">
    <source>
        <dbReference type="ARBA" id="ARBA00023180"/>
    </source>
</evidence>
<dbReference type="AlphaFoldDB" id="A0A8B8QJI3"/>
<keyword evidence="3 6" id="KW-0378">Hydrolase</keyword>
<keyword evidence="4" id="KW-0325">Glycoprotein</keyword>
<dbReference type="PANTHER" id="PTHR11177">
    <property type="entry name" value="CHITINASE"/>
    <property type="match status" value="1"/>
</dbReference>
<dbReference type="SUPFAM" id="SSF51445">
    <property type="entry name" value="(Trans)glycosidases"/>
    <property type="match status" value="1"/>
</dbReference>